<evidence type="ECO:0000313" key="3">
    <source>
        <dbReference type="EMBL" id="BDR60959.1"/>
    </source>
</evidence>
<keyword evidence="2" id="KW-0812">Transmembrane</keyword>
<reference evidence="3 4" key="1">
    <citation type="journal article" date="2023" name="Microbiol. Spectr.">
        <title>Symbiosis of Carpenter Bees with Uncharacterized Lactic Acid Bacteria Showing NAD Auxotrophy.</title>
        <authorList>
            <person name="Kawasaki S."/>
            <person name="Ozawa K."/>
            <person name="Mori T."/>
            <person name="Yamamoto A."/>
            <person name="Ito M."/>
            <person name="Ohkuma M."/>
            <person name="Sakamoto M."/>
            <person name="Matsutani M."/>
        </authorList>
    </citation>
    <scope>NUCLEOTIDE SEQUENCE [LARGE SCALE GENOMIC DNA]</scope>
    <source>
        <strain evidence="3 4">Kim32-2</strain>
    </source>
</reference>
<protein>
    <submittedName>
        <fullName evidence="3">Uncharacterized protein</fullName>
    </submittedName>
</protein>
<accession>A0ABN6SMQ9</accession>
<sequence length="248" mass="28691">MAKKYLSQHSRTRHTYQFFKERRNDPKWHDDYLRIRSLRLRLFLIQGMVVILLAIIGGAFLKQHTANQSQVPSSTTITSTKPHKTKKSSIGEKIKKNMRATQHTITKSIPSNHRQTKKSDNKTIVRNFILHQGYQIEPKLVDNEPIDKAMADGKAPQNAVHDGVVTVYFADSSTVMETLLGSDNPKFESRYYITENKLVLGKHRIPYKINGTQVLFKKWLENFDGHEYTYEFKSYPGAKQLIDSKPKQ</sequence>
<dbReference type="Proteomes" id="UP001321741">
    <property type="component" value="Chromosome"/>
</dbReference>
<keyword evidence="2" id="KW-1133">Transmembrane helix</keyword>
<proteinExistence type="predicted"/>
<keyword evidence="2" id="KW-0472">Membrane</keyword>
<gene>
    <name evidence="3" type="ORF">KIM322_12200</name>
</gene>
<keyword evidence="4" id="KW-1185">Reference proteome</keyword>
<evidence type="ECO:0000313" key="4">
    <source>
        <dbReference type="Proteomes" id="UP001321741"/>
    </source>
</evidence>
<organism evidence="3 4">
    <name type="scientific">Lactobacillus xylocopicola</name>
    <dbReference type="NCBI Taxonomy" id="2976676"/>
    <lineage>
        <taxon>Bacteria</taxon>
        <taxon>Bacillati</taxon>
        <taxon>Bacillota</taxon>
        <taxon>Bacilli</taxon>
        <taxon>Lactobacillales</taxon>
        <taxon>Lactobacillaceae</taxon>
        <taxon>Lactobacillus</taxon>
    </lineage>
</organism>
<feature type="region of interest" description="Disordered" evidence="1">
    <location>
        <begin position="67"/>
        <end position="93"/>
    </location>
</feature>
<feature type="transmembrane region" description="Helical" evidence="2">
    <location>
        <begin position="42"/>
        <end position="61"/>
    </location>
</feature>
<evidence type="ECO:0000256" key="1">
    <source>
        <dbReference type="SAM" id="MobiDB-lite"/>
    </source>
</evidence>
<dbReference type="RefSeq" id="WP_317637196.1">
    <property type="nucleotide sequence ID" value="NZ_AP026803.1"/>
</dbReference>
<evidence type="ECO:0000256" key="2">
    <source>
        <dbReference type="SAM" id="Phobius"/>
    </source>
</evidence>
<dbReference type="EMBL" id="AP026803">
    <property type="protein sequence ID" value="BDR60959.1"/>
    <property type="molecule type" value="Genomic_DNA"/>
</dbReference>
<name>A0ABN6SMQ9_9LACO</name>